<keyword evidence="1" id="KW-0732">Signal</keyword>
<keyword evidence="3" id="KW-1185">Reference proteome</keyword>
<organism evidence="2 3">
    <name type="scientific">Gossypium australe</name>
    <dbReference type="NCBI Taxonomy" id="47621"/>
    <lineage>
        <taxon>Eukaryota</taxon>
        <taxon>Viridiplantae</taxon>
        <taxon>Streptophyta</taxon>
        <taxon>Embryophyta</taxon>
        <taxon>Tracheophyta</taxon>
        <taxon>Spermatophyta</taxon>
        <taxon>Magnoliopsida</taxon>
        <taxon>eudicotyledons</taxon>
        <taxon>Gunneridae</taxon>
        <taxon>Pentapetalae</taxon>
        <taxon>rosids</taxon>
        <taxon>malvids</taxon>
        <taxon>Malvales</taxon>
        <taxon>Malvaceae</taxon>
        <taxon>Malvoideae</taxon>
        <taxon>Gossypium</taxon>
    </lineage>
</organism>
<sequence>MLNNIFSKKIVLSLKLLLLSIMEDTWAYRHLLGIIRSIWKHMFLPTVGKEVILVYNMSVLLLPHNSCDNLQKMMNSFWWNPDGDRQKIHWVSWDFLCVPKSTVEWGSTTFTALI</sequence>
<dbReference type="PANTHER" id="PTHR33116">
    <property type="entry name" value="REVERSE TRANSCRIPTASE ZINC-BINDING DOMAIN-CONTAINING PROTEIN-RELATED-RELATED"/>
    <property type="match status" value="1"/>
</dbReference>
<evidence type="ECO:0000256" key="1">
    <source>
        <dbReference type="SAM" id="SignalP"/>
    </source>
</evidence>
<accession>A0A5B6WP28</accession>
<proteinExistence type="predicted"/>
<keyword evidence="2" id="KW-0808">Transferase</keyword>
<protein>
    <submittedName>
        <fullName evidence="2">Non-LTR retroelement reverse transcriptase-like protein</fullName>
    </submittedName>
</protein>
<evidence type="ECO:0000313" key="2">
    <source>
        <dbReference type="EMBL" id="KAA3483530.1"/>
    </source>
</evidence>
<feature type="signal peptide" evidence="1">
    <location>
        <begin position="1"/>
        <end position="27"/>
    </location>
</feature>
<dbReference type="OrthoDB" id="1734132at2759"/>
<keyword evidence="2" id="KW-0695">RNA-directed DNA polymerase</keyword>
<keyword evidence="2" id="KW-0548">Nucleotidyltransferase</keyword>
<dbReference type="GO" id="GO:0003964">
    <property type="term" value="F:RNA-directed DNA polymerase activity"/>
    <property type="evidence" value="ECO:0007669"/>
    <property type="project" value="UniProtKB-KW"/>
</dbReference>
<dbReference type="AlphaFoldDB" id="A0A5B6WP28"/>
<dbReference type="Proteomes" id="UP000325315">
    <property type="component" value="Unassembled WGS sequence"/>
</dbReference>
<comment type="caution">
    <text evidence="2">The sequence shown here is derived from an EMBL/GenBank/DDBJ whole genome shotgun (WGS) entry which is preliminary data.</text>
</comment>
<gene>
    <name evidence="2" type="ORF">EPI10_005692</name>
</gene>
<feature type="chain" id="PRO_5023106888" evidence="1">
    <location>
        <begin position="28"/>
        <end position="114"/>
    </location>
</feature>
<dbReference type="PANTHER" id="PTHR33116:SF86">
    <property type="entry name" value="REVERSE TRANSCRIPTASE DOMAIN-CONTAINING PROTEIN"/>
    <property type="match status" value="1"/>
</dbReference>
<name>A0A5B6WP28_9ROSI</name>
<dbReference type="EMBL" id="SMMG02000002">
    <property type="protein sequence ID" value="KAA3483530.1"/>
    <property type="molecule type" value="Genomic_DNA"/>
</dbReference>
<evidence type="ECO:0000313" key="3">
    <source>
        <dbReference type="Proteomes" id="UP000325315"/>
    </source>
</evidence>
<reference evidence="3" key="1">
    <citation type="journal article" date="2019" name="Plant Biotechnol. J.">
        <title>Genome sequencing of the Australian wild diploid species Gossypium australe highlights disease resistance and delayed gland morphogenesis.</title>
        <authorList>
            <person name="Cai Y."/>
            <person name="Cai X."/>
            <person name="Wang Q."/>
            <person name="Wang P."/>
            <person name="Zhang Y."/>
            <person name="Cai C."/>
            <person name="Xu Y."/>
            <person name="Wang K."/>
            <person name="Zhou Z."/>
            <person name="Wang C."/>
            <person name="Geng S."/>
            <person name="Li B."/>
            <person name="Dong Q."/>
            <person name="Hou Y."/>
            <person name="Wang H."/>
            <person name="Ai P."/>
            <person name="Liu Z."/>
            <person name="Yi F."/>
            <person name="Sun M."/>
            <person name="An G."/>
            <person name="Cheng J."/>
            <person name="Zhang Y."/>
            <person name="Shi Q."/>
            <person name="Xie Y."/>
            <person name="Shi X."/>
            <person name="Chang Y."/>
            <person name="Huang F."/>
            <person name="Chen Y."/>
            <person name="Hong S."/>
            <person name="Mi L."/>
            <person name="Sun Q."/>
            <person name="Zhang L."/>
            <person name="Zhou B."/>
            <person name="Peng R."/>
            <person name="Zhang X."/>
            <person name="Liu F."/>
        </authorList>
    </citation>
    <scope>NUCLEOTIDE SEQUENCE [LARGE SCALE GENOMIC DNA]</scope>
    <source>
        <strain evidence="3">cv. PA1801</strain>
    </source>
</reference>